<evidence type="ECO:0000256" key="1">
    <source>
        <dbReference type="ARBA" id="ARBA00022723"/>
    </source>
</evidence>
<dbReference type="InterPro" id="IPR002110">
    <property type="entry name" value="Ankyrin_rpt"/>
</dbReference>
<dbReference type="GO" id="GO:0006513">
    <property type="term" value="P:protein monoubiquitination"/>
    <property type="evidence" value="ECO:0007669"/>
    <property type="project" value="TreeGrafter"/>
</dbReference>
<dbReference type="InterPro" id="IPR036770">
    <property type="entry name" value="Ankyrin_rpt-contain_sf"/>
</dbReference>
<feature type="domain" description="RING-type" evidence="7">
    <location>
        <begin position="140"/>
        <end position="185"/>
    </location>
</feature>
<dbReference type="GO" id="GO:0008270">
    <property type="term" value="F:zinc ion binding"/>
    <property type="evidence" value="ECO:0007669"/>
    <property type="project" value="UniProtKB-KW"/>
</dbReference>
<dbReference type="InterPro" id="IPR017907">
    <property type="entry name" value="Znf_RING_CS"/>
</dbReference>
<reference evidence="8 9" key="1">
    <citation type="journal article" date="2012" name="Genome Biol.">
        <title>Genome and low-iron response of an oceanic diatom adapted to chronic iron limitation.</title>
        <authorList>
            <person name="Lommer M."/>
            <person name="Specht M."/>
            <person name="Roy A.S."/>
            <person name="Kraemer L."/>
            <person name="Andreson R."/>
            <person name="Gutowska M.A."/>
            <person name="Wolf J."/>
            <person name="Bergner S.V."/>
            <person name="Schilhabel M.B."/>
            <person name="Klostermeier U.C."/>
            <person name="Beiko R.G."/>
            <person name="Rosenstiel P."/>
            <person name="Hippler M."/>
            <person name="Laroche J."/>
        </authorList>
    </citation>
    <scope>NUCLEOTIDE SEQUENCE [LARGE SCALE GENOMIC DNA]</scope>
    <source>
        <strain evidence="8 9">CCMP1005</strain>
    </source>
</reference>
<dbReference type="InterPro" id="IPR027370">
    <property type="entry name" value="Znf-RING_euk"/>
</dbReference>
<sequence>MSASSLSCRCHGSNAGLILAAHGVQIKSSQPYRFTRWGILGVGSRAQMAKTTSPPPQSRVLALACSRPPRPRRPCHRGTRPTQETTTASEASNEVVLAGEDQQQAPEAMSTSVHANSGEAEKTKHEKNTEVVNASVDKTCGICLEDSKDPLNLPCGHSFCEGCLNEWRSRYGVKEEMRRKCPICRARIPPSKEMVATLLQWRAEKERMEVNNETYSKSYRRACEFLKDAEEKVGKDWDGETVLQDRNNKQAVAMPDYVMMAIKKGDIKSVLRWINADRTEDRASAVSAEMMGLTALMLANLESNLTLMTLLLQLGADVNYRVSLGYSLIDLALNDVHVDARAHKVVRMLLSWGRPSFRKMRFKRKQYLKAG</sequence>
<dbReference type="PROSITE" id="PS00518">
    <property type="entry name" value="ZF_RING_1"/>
    <property type="match status" value="1"/>
</dbReference>
<keyword evidence="9" id="KW-1185">Reference proteome</keyword>
<evidence type="ECO:0000256" key="4">
    <source>
        <dbReference type="PROSITE-ProRule" id="PRU00023"/>
    </source>
</evidence>
<dbReference type="Pfam" id="PF13445">
    <property type="entry name" value="zf-RING_UBOX"/>
    <property type="match status" value="1"/>
</dbReference>
<dbReference type="InterPro" id="IPR047153">
    <property type="entry name" value="TRIM45/56/19-like"/>
</dbReference>
<dbReference type="Proteomes" id="UP000266841">
    <property type="component" value="Unassembled WGS sequence"/>
</dbReference>
<organism evidence="8 9">
    <name type="scientific">Thalassiosira oceanica</name>
    <name type="common">Marine diatom</name>
    <dbReference type="NCBI Taxonomy" id="159749"/>
    <lineage>
        <taxon>Eukaryota</taxon>
        <taxon>Sar</taxon>
        <taxon>Stramenopiles</taxon>
        <taxon>Ochrophyta</taxon>
        <taxon>Bacillariophyta</taxon>
        <taxon>Coscinodiscophyceae</taxon>
        <taxon>Thalassiosirophycidae</taxon>
        <taxon>Thalassiosirales</taxon>
        <taxon>Thalassiosiraceae</taxon>
        <taxon>Thalassiosira</taxon>
    </lineage>
</organism>
<dbReference type="PROSITE" id="PS50089">
    <property type="entry name" value="ZF_RING_2"/>
    <property type="match status" value="1"/>
</dbReference>
<evidence type="ECO:0000256" key="2">
    <source>
        <dbReference type="ARBA" id="ARBA00022771"/>
    </source>
</evidence>
<dbReference type="EMBL" id="AGNL01004340">
    <property type="protein sequence ID" value="EJK73628.1"/>
    <property type="molecule type" value="Genomic_DNA"/>
</dbReference>
<evidence type="ECO:0000313" key="9">
    <source>
        <dbReference type="Proteomes" id="UP000266841"/>
    </source>
</evidence>
<feature type="region of interest" description="Disordered" evidence="6">
    <location>
        <begin position="66"/>
        <end position="127"/>
    </location>
</feature>
<keyword evidence="1" id="KW-0479">Metal-binding</keyword>
<feature type="repeat" description="ANK" evidence="4">
    <location>
        <begin position="291"/>
        <end position="323"/>
    </location>
</feature>
<dbReference type="PROSITE" id="PS50088">
    <property type="entry name" value="ANK_REPEAT"/>
    <property type="match status" value="1"/>
</dbReference>
<dbReference type="PROSITE" id="PS50297">
    <property type="entry name" value="ANK_REP_REGION"/>
    <property type="match status" value="1"/>
</dbReference>
<dbReference type="GO" id="GO:0061630">
    <property type="term" value="F:ubiquitin protein ligase activity"/>
    <property type="evidence" value="ECO:0007669"/>
    <property type="project" value="TreeGrafter"/>
</dbReference>
<name>K0T4H0_THAOC</name>
<evidence type="ECO:0000256" key="3">
    <source>
        <dbReference type="ARBA" id="ARBA00022833"/>
    </source>
</evidence>
<feature type="compositionally biased region" description="Polar residues" evidence="6">
    <location>
        <begin position="80"/>
        <end position="92"/>
    </location>
</feature>
<dbReference type="InterPro" id="IPR001841">
    <property type="entry name" value="Znf_RING"/>
</dbReference>
<dbReference type="AlphaFoldDB" id="K0T4H0"/>
<feature type="compositionally biased region" description="Basic residues" evidence="6">
    <location>
        <begin position="69"/>
        <end position="79"/>
    </location>
</feature>
<keyword evidence="3" id="KW-0862">Zinc</keyword>
<dbReference type="SUPFAM" id="SSF48403">
    <property type="entry name" value="Ankyrin repeat"/>
    <property type="match status" value="1"/>
</dbReference>
<gene>
    <name evidence="8" type="ORF">THAOC_04735</name>
</gene>
<dbReference type="PANTHER" id="PTHR25462:SF229">
    <property type="entry name" value="TRANSCRIPTION INTERMEDIARY FACTOR 1-BETA"/>
    <property type="match status" value="1"/>
</dbReference>
<keyword evidence="2 5" id="KW-0863">Zinc-finger</keyword>
<dbReference type="PANTHER" id="PTHR25462">
    <property type="entry name" value="BONUS, ISOFORM C-RELATED"/>
    <property type="match status" value="1"/>
</dbReference>
<dbReference type="SUPFAM" id="SSF57850">
    <property type="entry name" value="RING/U-box"/>
    <property type="match status" value="1"/>
</dbReference>
<dbReference type="SMART" id="SM00184">
    <property type="entry name" value="RING"/>
    <property type="match status" value="1"/>
</dbReference>
<keyword evidence="4" id="KW-0040">ANK repeat</keyword>
<dbReference type="Gene3D" id="3.30.40.10">
    <property type="entry name" value="Zinc/RING finger domain, C3HC4 (zinc finger)"/>
    <property type="match status" value="1"/>
</dbReference>
<dbReference type="OrthoDB" id="411372at2759"/>
<dbReference type="Gene3D" id="1.25.40.20">
    <property type="entry name" value="Ankyrin repeat-containing domain"/>
    <property type="match status" value="1"/>
</dbReference>
<proteinExistence type="predicted"/>
<accession>K0T4H0</accession>
<evidence type="ECO:0000259" key="7">
    <source>
        <dbReference type="PROSITE" id="PS50089"/>
    </source>
</evidence>
<evidence type="ECO:0000256" key="6">
    <source>
        <dbReference type="SAM" id="MobiDB-lite"/>
    </source>
</evidence>
<feature type="compositionally biased region" description="Polar residues" evidence="6">
    <location>
        <begin position="101"/>
        <end position="115"/>
    </location>
</feature>
<evidence type="ECO:0000313" key="8">
    <source>
        <dbReference type="EMBL" id="EJK73628.1"/>
    </source>
</evidence>
<comment type="caution">
    <text evidence="8">The sequence shown here is derived from an EMBL/GenBank/DDBJ whole genome shotgun (WGS) entry which is preliminary data.</text>
</comment>
<protein>
    <recommendedName>
        <fullName evidence="7">RING-type domain-containing protein</fullName>
    </recommendedName>
</protein>
<evidence type="ECO:0000256" key="5">
    <source>
        <dbReference type="PROSITE-ProRule" id="PRU00175"/>
    </source>
</evidence>
<dbReference type="InterPro" id="IPR013083">
    <property type="entry name" value="Znf_RING/FYVE/PHD"/>
</dbReference>